<sequence length="319" mass="32197">MAAMHALLSAFAPIWVLTGIGYAVGRGGLLGPQAEAVLGRFVFHVAMPAALFTMVSGASPDVFGHPSMVAFVVSTAVAAGAGFVLVRRVFGRGRAEAAIGAMSSGHVNSANLGIPVAVQVLGDASFVAQVILFQVLVLSPVILTLLDSGTRGADGRRPGGGVRRLLTMPLRNPIILASLLGVAVSATGLRLPAAVTHPCDVLGAAAVPTALITLGLSLCRGPGGGGGRARRERAETAVVVAVKTLGQPLAALLVAGPLLHLPAHQLLAVVLCAALPTAQNSFIYAREYGLDTGPARDAIVASTLVSMVTLSVAAWALGP</sequence>
<dbReference type="EMBL" id="CP098740">
    <property type="protein sequence ID" value="UZK56469.1"/>
    <property type="molecule type" value="Genomic_DNA"/>
</dbReference>
<evidence type="ECO:0000256" key="5">
    <source>
        <dbReference type="ARBA" id="ARBA00022692"/>
    </source>
</evidence>
<organism evidence="9 10">
    <name type="scientific">Streptomyces drozdowiczii</name>
    <dbReference type="NCBI Taxonomy" id="202862"/>
    <lineage>
        <taxon>Bacteria</taxon>
        <taxon>Bacillati</taxon>
        <taxon>Actinomycetota</taxon>
        <taxon>Actinomycetes</taxon>
        <taxon>Kitasatosporales</taxon>
        <taxon>Streptomycetaceae</taxon>
        <taxon>Streptomyces</taxon>
    </lineage>
</organism>
<evidence type="ECO:0000256" key="2">
    <source>
        <dbReference type="ARBA" id="ARBA00010145"/>
    </source>
</evidence>
<name>A0ABY6PVW0_9ACTN</name>
<keyword evidence="7 8" id="KW-0472">Membrane</keyword>
<feature type="transmembrane region" description="Helical" evidence="8">
    <location>
        <begin position="240"/>
        <end position="260"/>
    </location>
</feature>
<dbReference type="InterPro" id="IPR038770">
    <property type="entry name" value="Na+/solute_symporter_sf"/>
</dbReference>
<protein>
    <submittedName>
        <fullName evidence="9">AEC family transporter</fullName>
    </submittedName>
</protein>
<feature type="transmembrane region" description="Helical" evidence="8">
    <location>
        <begin position="98"/>
        <end position="120"/>
    </location>
</feature>
<evidence type="ECO:0000256" key="3">
    <source>
        <dbReference type="ARBA" id="ARBA00022448"/>
    </source>
</evidence>
<evidence type="ECO:0000256" key="8">
    <source>
        <dbReference type="SAM" id="Phobius"/>
    </source>
</evidence>
<evidence type="ECO:0000256" key="7">
    <source>
        <dbReference type="ARBA" id="ARBA00023136"/>
    </source>
</evidence>
<comment type="similarity">
    <text evidence="2">Belongs to the auxin efflux carrier (TC 2.A.69) family.</text>
</comment>
<keyword evidence="4" id="KW-1003">Cell membrane</keyword>
<feature type="transmembrane region" description="Helical" evidence="8">
    <location>
        <begin position="126"/>
        <end position="146"/>
    </location>
</feature>
<feature type="transmembrane region" description="Helical" evidence="8">
    <location>
        <begin position="174"/>
        <end position="195"/>
    </location>
</feature>
<evidence type="ECO:0000313" key="10">
    <source>
        <dbReference type="Proteomes" id="UP001164963"/>
    </source>
</evidence>
<dbReference type="InterPro" id="IPR004776">
    <property type="entry name" value="Mem_transp_PIN-like"/>
</dbReference>
<dbReference type="PANTHER" id="PTHR36838">
    <property type="entry name" value="AUXIN EFFLUX CARRIER FAMILY PROTEIN"/>
    <property type="match status" value="1"/>
</dbReference>
<feature type="transmembrane region" description="Helical" evidence="8">
    <location>
        <begin position="201"/>
        <end position="219"/>
    </location>
</feature>
<proteinExistence type="inferred from homology"/>
<feature type="transmembrane region" description="Helical" evidence="8">
    <location>
        <begin position="68"/>
        <end position="86"/>
    </location>
</feature>
<keyword evidence="10" id="KW-1185">Reference proteome</keyword>
<gene>
    <name evidence="9" type="ORF">NEH16_22395</name>
</gene>
<evidence type="ECO:0000313" key="9">
    <source>
        <dbReference type="EMBL" id="UZK56469.1"/>
    </source>
</evidence>
<keyword evidence="3" id="KW-0813">Transport</keyword>
<keyword evidence="6 8" id="KW-1133">Transmembrane helix</keyword>
<dbReference type="Pfam" id="PF03547">
    <property type="entry name" value="Mem_trans"/>
    <property type="match status" value="2"/>
</dbReference>
<feature type="transmembrane region" description="Helical" evidence="8">
    <location>
        <begin position="37"/>
        <end position="56"/>
    </location>
</feature>
<dbReference type="PANTHER" id="PTHR36838:SF3">
    <property type="entry name" value="TRANSPORTER AUXIN EFFLUX CARRIER EC FAMILY"/>
    <property type="match status" value="1"/>
</dbReference>
<dbReference type="RefSeq" id="WP_265544566.1">
    <property type="nucleotide sequence ID" value="NZ_CP098740.1"/>
</dbReference>
<reference evidence="9" key="1">
    <citation type="journal article" date="2022" name="Front. Microbiol.">
        <title>Mirubactin C rescues the lethal effect of cell wall biosynthesis mutations in Bacillus subtilis.</title>
        <authorList>
            <person name="Kepplinger B."/>
            <person name="Wen X."/>
            <person name="Tyler A.R."/>
            <person name="Kim B.Y."/>
            <person name="Brown J."/>
            <person name="Banks P."/>
            <person name="Dashti Y."/>
            <person name="Mackenzie E.S."/>
            <person name="Wills C."/>
            <person name="Kawai Y."/>
            <person name="Waldron K.J."/>
            <person name="Allenby N.E.E."/>
            <person name="Wu L.J."/>
            <person name="Hall M.J."/>
            <person name="Errington J."/>
        </authorList>
    </citation>
    <scope>NUCLEOTIDE SEQUENCE</scope>
    <source>
        <strain evidence="9">MDA8-470</strain>
    </source>
</reference>
<keyword evidence="5 8" id="KW-0812">Transmembrane</keyword>
<evidence type="ECO:0000256" key="1">
    <source>
        <dbReference type="ARBA" id="ARBA00004651"/>
    </source>
</evidence>
<accession>A0ABY6PVW0</accession>
<comment type="subcellular location">
    <subcellularLocation>
        <location evidence="1">Cell membrane</location>
        <topology evidence="1">Multi-pass membrane protein</topology>
    </subcellularLocation>
</comment>
<feature type="transmembrane region" description="Helical" evidence="8">
    <location>
        <begin position="266"/>
        <end position="285"/>
    </location>
</feature>
<evidence type="ECO:0000256" key="6">
    <source>
        <dbReference type="ARBA" id="ARBA00022989"/>
    </source>
</evidence>
<feature type="transmembrane region" description="Helical" evidence="8">
    <location>
        <begin position="297"/>
        <end position="317"/>
    </location>
</feature>
<dbReference type="Gene3D" id="1.20.1530.20">
    <property type="match status" value="1"/>
</dbReference>
<dbReference type="Proteomes" id="UP001164963">
    <property type="component" value="Chromosome"/>
</dbReference>
<evidence type="ECO:0000256" key="4">
    <source>
        <dbReference type="ARBA" id="ARBA00022475"/>
    </source>
</evidence>
<feature type="transmembrane region" description="Helical" evidence="8">
    <location>
        <begin position="6"/>
        <end position="25"/>
    </location>
</feature>